<dbReference type="PANTHER" id="PTHR23073">
    <property type="entry name" value="26S PROTEASOME REGULATORY SUBUNIT"/>
    <property type="match status" value="1"/>
</dbReference>
<dbReference type="CDD" id="cd19481">
    <property type="entry name" value="RecA-like_protease"/>
    <property type="match status" value="1"/>
</dbReference>
<dbReference type="InterPro" id="IPR027417">
    <property type="entry name" value="P-loop_NTPase"/>
</dbReference>
<dbReference type="SMART" id="SM00382">
    <property type="entry name" value="AAA"/>
    <property type="match status" value="1"/>
</dbReference>
<comment type="similarity">
    <text evidence="1">Belongs to the AAA ATPase family.</text>
</comment>
<evidence type="ECO:0000256" key="3">
    <source>
        <dbReference type="ARBA" id="ARBA00022840"/>
    </source>
</evidence>
<keyword evidence="2" id="KW-0547">Nucleotide-binding</keyword>
<evidence type="ECO:0000256" key="1">
    <source>
        <dbReference type="ARBA" id="ARBA00006914"/>
    </source>
</evidence>
<reference evidence="5 6" key="1">
    <citation type="submission" date="2022-11" db="EMBL/GenBank/DDBJ databases">
        <title>The characterization of three novel Bacteroidetes species and genomic analysis of their roles in tidal elemental geochemical cycles.</title>
        <authorList>
            <person name="Ma K."/>
        </authorList>
    </citation>
    <scope>NUCLEOTIDE SEQUENCE [LARGE SCALE GENOMIC DNA]</scope>
    <source>
        <strain evidence="5 6">M17</strain>
    </source>
</reference>
<dbReference type="SUPFAM" id="SSF52540">
    <property type="entry name" value="P-loop containing nucleoside triphosphate hydrolases"/>
    <property type="match status" value="1"/>
</dbReference>
<evidence type="ECO:0000313" key="5">
    <source>
        <dbReference type="EMBL" id="MCX2742687.1"/>
    </source>
</evidence>
<dbReference type="InterPro" id="IPR003959">
    <property type="entry name" value="ATPase_AAA_core"/>
</dbReference>
<organism evidence="5 6">
    <name type="scientific">Mangrovivirga halotolerans</name>
    <dbReference type="NCBI Taxonomy" id="2993936"/>
    <lineage>
        <taxon>Bacteria</taxon>
        <taxon>Pseudomonadati</taxon>
        <taxon>Bacteroidota</taxon>
        <taxon>Cytophagia</taxon>
        <taxon>Cytophagales</taxon>
        <taxon>Mangrovivirgaceae</taxon>
        <taxon>Mangrovivirga</taxon>
    </lineage>
</organism>
<gene>
    <name evidence="5" type="ORF">OO013_02355</name>
</gene>
<keyword evidence="3 5" id="KW-0067">ATP-binding</keyword>
<dbReference type="GO" id="GO:0005524">
    <property type="term" value="F:ATP binding"/>
    <property type="evidence" value="ECO:0007669"/>
    <property type="project" value="UniProtKB-KW"/>
</dbReference>
<comment type="caution">
    <text evidence="5">The sequence shown here is derived from an EMBL/GenBank/DDBJ whole genome shotgun (WGS) entry which is preliminary data.</text>
</comment>
<dbReference type="InterPro" id="IPR050221">
    <property type="entry name" value="26S_Proteasome_ATPase"/>
</dbReference>
<dbReference type="Gene3D" id="3.40.50.300">
    <property type="entry name" value="P-loop containing nucleotide triphosphate hydrolases"/>
    <property type="match status" value="1"/>
</dbReference>
<proteinExistence type="inferred from homology"/>
<accession>A0ABT3RN53</accession>
<feature type="domain" description="AAA+ ATPase" evidence="4">
    <location>
        <begin position="235"/>
        <end position="367"/>
    </location>
</feature>
<name>A0ABT3RN53_9BACT</name>
<dbReference type="Pfam" id="PF00004">
    <property type="entry name" value="AAA"/>
    <property type="match status" value="1"/>
</dbReference>
<keyword evidence="6" id="KW-1185">Reference proteome</keyword>
<evidence type="ECO:0000313" key="6">
    <source>
        <dbReference type="Proteomes" id="UP001209885"/>
    </source>
</evidence>
<sequence length="443" mass="50121">MLSTNTKLQLLQHIIDATQSIVLNAAKQTFSALEDGNSEYGGCNHIPEKEIRELISISDLSKCECFTLACLLTTYFKPESFDPLLLKNSSTGKPFTQYGGHIHGSNAVFSPDFQTLYYLYAGNDLKTRMYIQEQINSSCRLVGLNLIQIKSIADHFSESQSIPFATEEMIAKIQGRKYTPGIGNEFPAALLETRMAEEDLILGEETRKKINEIEQWLAYSNIAYEHPELGRKVKKGYRALFYGPSGTGKTLTATILGNKFGLPVYRVDLSMIVSKWVGETEKNLKRLFDIAENKNWILFFDEADAVFSKRSSVNSSNDKHANQEAAYLLQRIEDFSGLIILATNLKMNIDAAFNRRFNNMIYFPAPTEFLREELWKATIPSDYELAEDIDYKHLRKIDLTGGEILNVVHFCVLMAAASENSKVFTVEMLDYAISKELHKKGKT</sequence>
<protein>
    <submittedName>
        <fullName evidence="5">ATP-binding protein</fullName>
    </submittedName>
</protein>
<dbReference type="RefSeq" id="WP_266054980.1">
    <property type="nucleotide sequence ID" value="NZ_JAPFQN010000002.1"/>
</dbReference>
<dbReference type="Proteomes" id="UP001209885">
    <property type="component" value="Unassembled WGS sequence"/>
</dbReference>
<dbReference type="EMBL" id="JAPFQN010000002">
    <property type="protein sequence ID" value="MCX2742687.1"/>
    <property type="molecule type" value="Genomic_DNA"/>
</dbReference>
<evidence type="ECO:0000256" key="2">
    <source>
        <dbReference type="ARBA" id="ARBA00022741"/>
    </source>
</evidence>
<dbReference type="InterPro" id="IPR003593">
    <property type="entry name" value="AAA+_ATPase"/>
</dbReference>
<evidence type="ECO:0000259" key="4">
    <source>
        <dbReference type="SMART" id="SM00382"/>
    </source>
</evidence>